<accession>A0AC58TYL4</accession>
<evidence type="ECO:0000313" key="2">
    <source>
        <dbReference type="RefSeq" id="XP_075102329.1"/>
    </source>
</evidence>
<reference evidence="1" key="1">
    <citation type="journal article" date="2014" name="Nat. Commun.">
        <title>The tobacco genome sequence and its comparison with those of tomato and potato.</title>
        <authorList>
            <person name="Sierro N."/>
            <person name="Battey J.N."/>
            <person name="Ouadi S."/>
            <person name="Bakaher N."/>
            <person name="Bovet L."/>
            <person name="Willig A."/>
            <person name="Goepfert S."/>
            <person name="Peitsch M.C."/>
            <person name="Ivanov N.V."/>
        </authorList>
    </citation>
    <scope>NUCLEOTIDE SEQUENCE [LARGE SCALE GENOMIC DNA]</scope>
</reference>
<reference evidence="2" key="2">
    <citation type="submission" date="2025-08" db="UniProtKB">
        <authorList>
            <consortium name="RefSeq"/>
        </authorList>
    </citation>
    <scope>IDENTIFICATION</scope>
    <source>
        <tissue evidence="2">Leaf</tissue>
    </source>
</reference>
<organism evidence="1 2">
    <name type="scientific">Nicotiana tabacum</name>
    <name type="common">Common tobacco</name>
    <dbReference type="NCBI Taxonomy" id="4097"/>
    <lineage>
        <taxon>Eukaryota</taxon>
        <taxon>Viridiplantae</taxon>
        <taxon>Streptophyta</taxon>
        <taxon>Embryophyta</taxon>
        <taxon>Tracheophyta</taxon>
        <taxon>Spermatophyta</taxon>
        <taxon>Magnoliopsida</taxon>
        <taxon>eudicotyledons</taxon>
        <taxon>Gunneridae</taxon>
        <taxon>Pentapetalae</taxon>
        <taxon>asterids</taxon>
        <taxon>lamiids</taxon>
        <taxon>Solanales</taxon>
        <taxon>Solanaceae</taxon>
        <taxon>Nicotianoideae</taxon>
        <taxon>Nicotianeae</taxon>
        <taxon>Nicotiana</taxon>
    </lineage>
</organism>
<name>A0AC58TYL4_TOBAC</name>
<protein>
    <submittedName>
        <fullName evidence="2">F-box protein CPR1-like</fullName>
    </submittedName>
</protein>
<evidence type="ECO:0000313" key="1">
    <source>
        <dbReference type="Proteomes" id="UP000790787"/>
    </source>
</evidence>
<dbReference type="Proteomes" id="UP000790787">
    <property type="component" value="Chromosome 3"/>
</dbReference>
<sequence>MVVKRYSEHKKDCSESSGFQFINQQPTLKELKFPFMIRDDEIFTGTFAGLEDKRWRQVKFPYDIHSVYDGITTLHGRLHYWVRVKKPHFSEDDDSEDESIWDSFGPPNTVICFDPISEKFHMFPVPKAKCDQGENDIVSLGVLNECLSMACLEDDKGGVEILAMRVYGVKESWTSLFFIRNLEINLSYGILVPFFMTVTGDGELVLIIDYPKEKVVVYDPKNDNMQNILAHGKEVLIHGTISYGELDLAKGVLLE</sequence>
<proteinExistence type="predicted"/>
<keyword evidence="1" id="KW-1185">Reference proteome</keyword>
<gene>
    <name evidence="2" type="primary">LOC142177462</name>
</gene>
<dbReference type="RefSeq" id="XP_075102329.1">
    <property type="nucleotide sequence ID" value="XM_075246228.1"/>
</dbReference>